<evidence type="ECO:0000256" key="2">
    <source>
        <dbReference type="ARBA" id="ARBA00009840"/>
    </source>
</evidence>
<dbReference type="RefSeq" id="WP_012176622.1">
    <property type="nucleotide sequence ID" value="NC_009943.1"/>
</dbReference>
<organism evidence="7 8">
    <name type="scientific">Desulfosudis oleivorans (strain DSM 6200 / JCM 39069 / Hxd3)</name>
    <name type="common">Desulfococcus oleovorans</name>
    <dbReference type="NCBI Taxonomy" id="96561"/>
    <lineage>
        <taxon>Bacteria</taxon>
        <taxon>Pseudomonadati</taxon>
        <taxon>Thermodesulfobacteriota</taxon>
        <taxon>Desulfobacteria</taxon>
        <taxon>Desulfobacterales</taxon>
        <taxon>Desulfosudaceae</taxon>
        <taxon>Desulfosudis</taxon>
    </lineage>
</organism>
<evidence type="ECO:0000256" key="4">
    <source>
        <dbReference type="ARBA" id="ARBA00023172"/>
    </source>
</evidence>
<dbReference type="KEGG" id="dol:Dole_3209"/>
<comment type="function">
    <text evidence="1">Involved in DNA recombination.</text>
</comment>
<evidence type="ECO:0000256" key="5">
    <source>
        <dbReference type="SAM" id="Coils"/>
    </source>
</evidence>
<dbReference type="PANTHER" id="PTHR30563:SF0">
    <property type="entry name" value="DNA RECOMBINATION PROTEIN RMUC"/>
    <property type="match status" value="1"/>
</dbReference>
<keyword evidence="6" id="KW-0812">Transmembrane</keyword>
<evidence type="ECO:0000256" key="3">
    <source>
        <dbReference type="ARBA" id="ARBA00023054"/>
    </source>
</evidence>
<dbReference type="AlphaFoldDB" id="A9A093"/>
<keyword evidence="4" id="KW-0233">DNA recombination</keyword>
<dbReference type="PANTHER" id="PTHR30563">
    <property type="entry name" value="DNA RECOMBINATION PROTEIN RMUC"/>
    <property type="match status" value="1"/>
</dbReference>
<dbReference type="InterPro" id="IPR003798">
    <property type="entry name" value="DNA_recombination_RmuC"/>
</dbReference>
<dbReference type="Pfam" id="PF02646">
    <property type="entry name" value="RmuC"/>
    <property type="match status" value="1"/>
</dbReference>
<dbReference type="HOGENOM" id="CLU_024057_1_0_7"/>
<evidence type="ECO:0000256" key="6">
    <source>
        <dbReference type="SAM" id="Phobius"/>
    </source>
</evidence>
<dbReference type="GO" id="GO:0006310">
    <property type="term" value="P:DNA recombination"/>
    <property type="evidence" value="ECO:0007669"/>
    <property type="project" value="UniProtKB-KW"/>
</dbReference>
<reference evidence="7 8" key="1">
    <citation type="submission" date="2007-10" db="EMBL/GenBank/DDBJ databases">
        <title>Complete sequence of Desulfococcus oleovorans Hxd3.</title>
        <authorList>
            <consortium name="US DOE Joint Genome Institute"/>
            <person name="Copeland A."/>
            <person name="Lucas S."/>
            <person name="Lapidus A."/>
            <person name="Barry K."/>
            <person name="Glavina del Rio T."/>
            <person name="Dalin E."/>
            <person name="Tice H."/>
            <person name="Pitluck S."/>
            <person name="Kiss H."/>
            <person name="Brettin T."/>
            <person name="Bruce D."/>
            <person name="Detter J.C."/>
            <person name="Han C."/>
            <person name="Schmutz J."/>
            <person name="Larimer F."/>
            <person name="Land M."/>
            <person name="Hauser L."/>
            <person name="Kyrpides N."/>
            <person name="Kim E."/>
            <person name="Wawrik B."/>
            <person name="Richardson P."/>
        </authorList>
    </citation>
    <scope>NUCLEOTIDE SEQUENCE [LARGE SCALE GENOMIC DNA]</scope>
    <source>
        <strain evidence="8">DSM 6200 / JCM 39069 / Hxd3</strain>
    </source>
</reference>
<keyword evidence="6" id="KW-0472">Membrane</keyword>
<evidence type="ECO:0008006" key="9">
    <source>
        <dbReference type="Google" id="ProtNLM"/>
    </source>
</evidence>
<gene>
    <name evidence="7" type="ordered locus">Dole_3209</name>
</gene>
<evidence type="ECO:0000313" key="7">
    <source>
        <dbReference type="EMBL" id="ABW69012.1"/>
    </source>
</evidence>
<dbReference type="OrthoDB" id="9765111at2"/>
<evidence type="ECO:0000313" key="8">
    <source>
        <dbReference type="Proteomes" id="UP000008561"/>
    </source>
</evidence>
<feature type="transmembrane region" description="Helical" evidence="6">
    <location>
        <begin position="6"/>
        <end position="25"/>
    </location>
</feature>
<accession>A9A093</accession>
<dbReference type="EMBL" id="CP000859">
    <property type="protein sequence ID" value="ABW69012.1"/>
    <property type="molecule type" value="Genomic_DNA"/>
</dbReference>
<keyword evidence="3 5" id="KW-0175">Coiled coil</keyword>
<protein>
    <recommendedName>
        <fullName evidence="9">DNA recombination protein RmuC</fullName>
    </recommendedName>
</protein>
<keyword evidence="8" id="KW-1185">Reference proteome</keyword>
<comment type="similarity">
    <text evidence="2">Belongs to the RmuC family.</text>
</comment>
<proteinExistence type="inferred from homology"/>
<feature type="coiled-coil region" evidence="5">
    <location>
        <begin position="36"/>
        <end position="77"/>
    </location>
</feature>
<name>A9A093_DESOH</name>
<sequence length="456" mass="50748">MHIPEIIYSAAAGALAGIFFTWLVMRARRAVLADRLASATTEIETTRTERDALRGELSDHSARFARLESALEQEREKSKEMAAFAQAATQTLKDTFKGLSADTLAQSSEQFLHLAKSAFESFHVKASGDLAQRQKAVEEIVRPVKEALDKVNTQVAEVEKSRKQAYGSLTATVESLLRGQKELSTETGNLVSALRKPMVRGRWGEIQLRRVVEFAGMLPHCDFVEQSSVKTETGTLRPDMLVRLPGGKLVVVDSKAPLEAYLSAVSAEDEATRKKFMADHTRHLRTHIQQLSDKAYWEQFDQAPDFVVLFLPGEPFFSAALEQDEGLIEFAVARRIILASPTTLITLLQAVSYGWQQEQIAENARHIQELGADLYRRISKMADHFGTVGKSLDRAVKSYNDAVGSLEARVLPAARRFSELDTSIKNEIPKIEPVNVVSRDISAPELIEPPEEEEET</sequence>
<dbReference type="eggNOG" id="COG1322">
    <property type="taxonomic scope" value="Bacteria"/>
</dbReference>
<keyword evidence="6" id="KW-1133">Transmembrane helix</keyword>
<dbReference type="Proteomes" id="UP000008561">
    <property type="component" value="Chromosome"/>
</dbReference>
<evidence type="ECO:0000256" key="1">
    <source>
        <dbReference type="ARBA" id="ARBA00003416"/>
    </source>
</evidence>